<keyword evidence="4" id="KW-1133">Transmembrane helix</keyword>
<proteinExistence type="predicted"/>
<evidence type="ECO:0000313" key="7">
    <source>
        <dbReference type="Proteomes" id="UP000198287"/>
    </source>
</evidence>
<dbReference type="OrthoDB" id="204980at2759"/>
<dbReference type="STRING" id="158441.A0A226EUE3"/>
<keyword evidence="4" id="KW-0812">Transmembrane</keyword>
<reference evidence="6 7" key="1">
    <citation type="submission" date="2015-12" db="EMBL/GenBank/DDBJ databases">
        <title>The genome of Folsomia candida.</title>
        <authorList>
            <person name="Faddeeva A."/>
            <person name="Derks M.F."/>
            <person name="Anvar Y."/>
            <person name="Smit S."/>
            <person name="Van Straalen N."/>
            <person name="Roelofs D."/>
        </authorList>
    </citation>
    <scope>NUCLEOTIDE SEQUENCE [LARGE SCALE GENOMIC DNA]</scope>
    <source>
        <strain evidence="6 7">VU population</strain>
        <tissue evidence="6">Whole body</tissue>
    </source>
</reference>
<dbReference type="InterPro" id="IPR042280">
    <property type="entry name" value="SLC3A2"/>
</dbReference>
<keyword evidence="4" id="KW-0472">Membrane</keyword>
<dbReference type="OMA" id="SSTKHEW"/>
<dbReference type="InterPro" id="IPR017853">
    <property type="entry name" value="GH"/>
</dbReference>
<evidence type="ECO:0000313" key="6">
    <source>
        <dbReference type="EMBL" id="OXA60684.1"/>
    </source>
</evidence>
<comment type="caution">
    <text evidence="6">The sequence shown here is derived from an EMBL/GenBank/DDBJ whole genome shotgun (WGS) entry which is preliminary data.</text>
</comment>
<evidence type="ECO:0000259" key="5">
    <source>
        <dbReference type="SMART" id="SM00642"/>
    </source>
</evidence>
<dbReference type="SMART" id="SM00642">
    <property type="entry name" value="Aamy"/>
    <property type="match status" value="1"/>
</dbReference>
<dbReference type="GO" id="GO:0015823">
    <property type="term" value="P:phenylalanine transport"/>
    <property type="evidence" value="ECO:0007669"/>
    <property type="project" value="TreeGrafter"/>
</dbReference>
<name>A0A226EUE3_FOLCA</name>
<dbReference type="GO" id="GO:0016324">
    <property type="term" value="C:apical plasma membrane"/>
    <property type="evidence" value="ECO:0007669"/>
    <property type="project" value="TreeGrafter"/>
</dbReference>
<dbReference type="InterPro" id="IPR006047">
    <property type="entry name" value="GH13_cat_dom"/>
</dbReference>
<organism evidence="6 7">
    <name type="scientific">Folsomia candida</name>
    <name type="common">Springtail</name>
    <dbReference type="NCBI Taxonomy" id="158441"/>
    <lineage>
        <taxon>Eukaryota</taxon>
        <taxon>Metazoa</taxon>
        <taxon>Ecdysozoa</taxon>
        <taxon>Arthropoda</taxon>
        <taxon>Hexapoda</taxon>
        <taxon>Collembola</taxon>
        <taxon>Entomobryomorpha</taxon>
        <taxon>Isotomoidea</taxon>
        <taxon>Isotomidae</taxon>
        <taxon>Proisotominae</taxon>
        <taxon>Folsomia</taxon>
    </lineage>
</organism>
<dbReference type="PANTHER" id="PTHR46673:SF1">
    <property type="entry name" value="4F2 CELL-SURFACE ANTIGEN HEAVY CHAIN"/>
    <property type="match status" value="1"/>
</dbReference>
<keyword evidence="7" id="KW-1185">Reference proteome</keyword>
<dbReference type="GO" id="GO:0015173">
    <property type="term" value="F:aromatic amino acid transmembrane transporter activity"/>
    <property type="evidence" value="ECO:0007669"/>
    <property type="project" value="TreeGrafter"/>
</dbReference>
<evidence type="ECO:0000256" key="4">
    <source>
        <dbReference type="SAM" id="Phobius"/>
    </source>
</evidence>
<feature type="transmembrane region" description="Helical" evidence="4">
    <location>
        <begin position="94"/>
        <end position="118"/>
    </location>
</feature>
<dbReference type="Gene3D" id="3.90.400.10">
    <property type="entry name" value="Oligo-1,6-glucosidase, Domain 2"/>
    <property type="match status" value="1"/>
</dbReference>
<gene>
    <name evidence="6" type="ORF">Fcan01_05354</name>
</gene>
<sequence length="577" mass="63763">MSAVEELNSGDTSPLKGPAPKALPEDTSDVDKNEDIMPLTSPGDQPVQFVPGQPSNGDAKVEIGDAGGPPAFVGLGKEELMKYANDPFWVRLRWFLFILFWAVWVAMLVGAIIIIVLAPKCAEKKHGTDSFYELNLKNFAKDGKLADLGERASYLSDLGVTSVIIADVLKKDEFGGIVDFKNVDDQVGTITEFSDAMRKLKNAGLMILMTLVPNHSSTKHEWFVDPEHQFHDYYVRKPEGEVFGSSWVVVDAKPQQSAWVKDPAHNDTRYLQLFNGTADLNFRNDKVIEEMTGIFAYWKGKGVDAFVIPAASYLVEDLSQLKEQRATMNQPENIDVVKTILKRQTNEPSSFVEVKSLSQEAAAKYLENGIVPLSNEFDISTILDQYATTASKMSFFQQVHKSNHPVIRLSGPAGRLQGQNQDEANILRLLTYTSNASVILHFGDEVDNFDPKLNTMDWTQATNSGGTFTFLKKLAGIQRSLVDEEGKEGFTYPYKGADVKVFAFVRSEKYVVIVNFGTSEADVDFGELLSEPEAKAEVIIATPNAADLTPKTVLTKKVTLPWRSGVLLEKITEAAAA</sequence>
<protein>
    <recommendedName>
        <fullName evidence="2">alpha-glucosidase</fullName>
        <ecNumber evidence="2">3.2.1.20</ecNumber>
    </recommendedName>
</protein>
<dbReference type="EMBL" id="LNIX01000002">
    <property type="protein sequence ID" value="OXA60684.1"/>
    <property type="molecule type" value="Genomic_DNA"/>
</dbReference>
<dbReference type="GO" id="GO:0005975">
    <property type="term" value="P:carbohydrate metabolic process"/>
    <property type="evidence" value="ECO:0007669"/>
    <property type="project" value="InterPro"/>
</dbReference>
<dbReference type="GO" id="GO:0015180">
    <property type="term" value="F:L-alanine transmembrane transporter activity"/>
    <property type="evidence" value="ECO:0007669"/>
    <property type="project" value="TreeGrafter"/>
</dbReference>
<dbReference type="PANTHER" id="PTHR46673">
    <property type="entry name" value="4F2 CELL-SURFACE ANTIGEN HEAVY CHAIN"/>
    <property type="match status" value="1"/>
</dbReference>
<feature type="domain" description="Glycosyl hydrolase family 13 catalytic" evidence="5">
    <location>
        <begin position="128"/>
        <end position="478"/>
    </location>
</feature>
<comment type="catalytic activity">
    <reaction evidence="1">
        <text>Hydrolysis of terminal, non-reducing (1-&gt;4)-linked alpha-D-glucose residues with release of alpha-D-glucose.</text>
        <dbReference type="EC" id="3.2.1.20"/>
    </reaction>
</comment>
<dbReference type="AlphaFoldDB" id="A0A226EUE3"/>
<dbReference type="Proteomes" id="UP000198287">
    <property type="component" value="Unassembled WGS sequence"/>
</dbReference>
<evidence type="ECO:0000256" key="1">
    <source>
        <dbReference type="ARBA" id="ARBA00001657"/>
    </source>
</evidence>
<feature type="region of interest" description="Disordered" evidence="3">
    <location>
        <begin position="1"/>
        <end position="47"/>
    </location>
</feature>
<dbReference type="SUPFAM" id="SSF51445">
    <property type="entry name" value="(Trans)glycosidases"/>
    <property type="match status" value="1"/>
</dbReference>
<dbReference type="GO" id="GO:1903801">
    <property type="term" value="P:L-leucine import across plasma membrane"/>
    <property type="evidence" value="ECO:0007669"/>
    <property type="project" value="TreeGrafter"/>
</dbReference>
<dbReference type="GO" id="GO:0004558">
    <property type="term" value="F:alpha-1,4-glucosidase activity"/>
    <property type="evidence" value="ECO:0007669"/>
    <property type="project" value="UniProtKB-EC"/>
</dbReference>
<evidence type="ECO:0000256" key="2">
    <source>
        <dbReference type="ARBA" id="ARBA00012741"/>
    </source>
</evidence>
<accession>A0A226EUE3</accession>
<dbReference type="Gene3D" id="3.20.20.80">
    <property type="entry name" value="Glycosidases"/>
    <property type="match status" value="1"/>
</dbReference>
<evidence type="ECO:0000256" key="3">
    <source>
        <dbReference type="SAM" id="MobiDB-lite"/>
    </source>
</evidence>
<dbReference type="Pfam" id="PF00128">
    <property type="entry name" value="Alpha-amylase"/>
    <property type="match status" value="1"/>
</dbReference>
<dbReference type="GO" id="GO:0015190">
    <property type="term" value="F:L-leucine transmembrane transporter activity"/>
    <property type="evidence" value="ECO:0007669"/>
    <property type="project" value="TreeGrafter"/>
</dbReference>
<dbReference type="InterPro" id="IPR045857">
    <property type="entry name" value="O16G_dom_2"/>
</dbReference>
<dbReference type="GO" id="GO:0016323">
    <property type="term" value="C:basolateral plasma membrane"/>
    <property type="evidence" value="ECO:0007669"/>
    <property type="project" value="TreeGrafter"/>
</dbReference>
<dbReference type="GO" id="GO:1904273">
    <property type="term" value="P:L-alanine import across plasma membrane"/>
    <property type="evidence" value="ECO:0007669"/>
    <property type="project" value="TreeGrafter"/>
</dbReference>
<dbReference type="EC" id="3.2.1.20" evidence="2"/>
<dbReference type="Pfam" id="PF16028">
    <property type="entry name" value="SLC3A2_N"/>
    <property type="match status" value="1"/>
</dbReference>
<dbReference type="InterPro" id="IPR031984">
    <property type="entry name" value="SLC3A2_N"/>
</dbReference>